<dbReference type="AlphaFoldDB" id="A0A369AXG8"/>
<name>A0A369AXG8_9FIRM</name>
<dbReference type="GO" id="GO:0003743">
    <property type="term" value="F:translation initiation factor activity"/>
    <property type="evidence" value="ECO:0007669"/>
    <property type="project" value="UniProtKB-UniRule"/>
</dbReference>
<dbReference type="InterPro" id="IPR019815">
    <property type="entry name" value="Translation_initiation_fac_3_C"/>
</dbReference>
<dbReference type="PANTHER" id="PTHR10938">
    <property type="entry name" value="TRANSLATION INITIATION FACTOR IF-3"/>
    <property type="match status" value="1"/>
</dbReference>
<reference evidence="9 10" key="1">
    <citation type="submission" date="2018-07" db="EMBL/GenBank/DDBJ databases">
        <title>Genomic Encyclopedia of Type Strains, Phase IV (KMG-IV): sequencing the most valuable type-strain genomes for metagenomic binning, comparative biology and taxonomic classification.</title>
        <authorList>
            <person name="Goeker M."/>
        </authorList>
    </citation>
    <scope>NUCLEOTIDE SEQUENCE [LARGE SCALE GENOMIC DNA]</scope>
    <source>
        <strain evidence="9 10">DSM 27016</strain>
    </source>
</reference>
<dbReference type="HAMAP" id="MF_00080">
    <property type="entry name" value="IF_3"/>
    <property type="match status" value="1"/>
</dbReference>
<dbReference type="NCBIfam" id="TIGR00168">
    <property type="entry name" value="infC"/>
    <property type="match status" value="1"/>
</dbReference>
<keyword evidence="3 4" id="KW-0648">Protein biosynthesis</keyword>
<evidence type="ECO:0000313" key="9">
    <source>
        <dbReference type="EMBL" id="RCX13785.1"/>
    </source>
</evidence>
<evidence type="ECO:0000259" key="7">
    <source>
        <dbReference type="Pfam" id="PF00707"/>
    </source>
</evidence>
<gene>
    <name evidence="4" type="primary">infC</name>
    <name evidence="9" type="ORF">DFR58_11614</name>
</gene>
<dbReference type="RefSeq" id="WP_114298425.1">
    <property type="nucleotide sequence ID" value="NZ_QPJT01000016.1"/>
</dbReference>
<dbReference type="InterPro" id="IPR036788">
    <property type="entry name" value="T_IF-3_C_sf"/>
</dbReference>
<organism evidence="9 10">
    <name type="scientific">Anaerobacterium chartisolvens</name>
    <dbReference type="NCBI Taxonomy" id="1297424"/>
    <lineage>
        <taxon>Bacteria</taxon>
        <taxon>Bacillati</taxon>
        <taxon>Bacillota</taxon>
        <taxon>Clostridia</taxon>
        <taxon>Eubacteriales</taxon>
        <taxon>Oscillospiraceae</taxon>
        <taxon>Anaerobacterium</taxon>
    </lineage>
</organism>
<dbReference type="InterPro" id="IPR019813">
    <property type="entry name" value="Translation_initiation_fac3_CS"/>
</dbReference>
<keyword evidence="2 4" id="KW-0396">Initiation factor</keyword>
<proteinExistence type="inferred from homology"/>
<dbReference type="Pfam" id="PF00707">
    <property type="entry name" value="IF3_C"/>
    <property type="match status" value="1"/>
</dbReference>
<keyword evidence="4" id="KW-0963">Cytoplasm</keyword>
<protein>
    <recommendedName>
        <fullName evidence="4 5">Translation initiation factor IF-3</fullName>
    </recommendedName>
</protein>
<dbReference type="InterPro" id="IPR001288">
    <property type="entry name" value="Translation_initiation_fac_3"/>
</dbReference>
<evidence type="ECO:0000256" key="6">
    <source>
        <dbReference type="RuleBase" id="RU000646"/>
    </source>
</evidence>
<evidence type="ECO:0000256" key="4">
    <source>
        <dbReference type="HAMAP-Rule" id="MF_00080"/>
    </source>
</evidence>
<comment type="caution">
    <text evidence="9">The sequence shown here is derived from an EMBL/GenBank/DDBJ whole genome shotgun (WGS) entry which is preliminary data.</text>
</comment>
<dbReference type="OrthoDB" id="9806014at2"/>
<feature type="domain" description="Translation initiation factor 3 N-terminal" evidence="8">
    <location>
        <begin position="2"/>
        <end position="71"/>
    </location>
</feature>
<evidence type="ECO:0000256" key="2">
    <source>
        <dbReference type="ARBA" id="ARBA00022540"/>
    </source>
</evidence>
<comment type="subcellular location">
    <subcellularLocation>
        <location evidence="4 6">Cytoplasm</location>
    </subcellularLocation>
</comment>
<dbReference type="GO" id="GO:0005829">
    <property type="term" value="C:cytosol"/>
    <property type="evidence" value="ECO:0007669"/>
    <property type="project" value="TreeGrafter"/>
</dbReference>
<sequence>MINEEIRDKEIRLIDSDGSMIGVISSKEAQKMANSKNLDLVKIAPQGNPPVCKIMDYGKYMFELAKKEKEARKNQKIINMKEVRISPGIEEHDLEFKVKNAYKFLKDGDKVKVSVKFRGREMNYTSLGQVVLEKFAEEVKEVGIVERRPKLEGRSMIMILNPKQ</sequence>
<dbReference type="GO" id="GO:0016020">
    <property type="term" value="C:membrane"/>
    <property type="evidence" value="ECO:0007669"/>
    <property type="project" value="TreeGrafter"/>
</dbReference>
<comment type="similarity">
    <text evidence="1 4 6">Belongs to the IF-3 family.</text>
</comment>
<evidence type="ECO:0000256" key="5">
    <source>
        <dbReference type="NCBIfam" id="TIGR00168"/>
    </source>
</evidence>
<dbReference type="SUPFAM" id="SSF55200">
    <property type="entry name" value="Translation initiation factor IF3, C-terminal domain"/>
    <property type="match status" value="1"/>
</dbReference>
<dbReference type="PANTHER" id="PTHR10938:SF0">
    <property type="entry name" value="TRANSLATION INITIATION FACTOR IF-3, MITOCHONDRIAL"/>
    <property type="match status" value="1"/>
</dbReference>
<dbReference type="GO" id="GO:0043022">
    <property type="term" value="F:ribosome binding"/>
    <property type="evidence" value="ECO:0007669"/>
    <property type="project" value="UniProtKB-ARBA"/>
</dbReference>
<dbReference type="InterPro" id="IPR019814">
    <property type="entry name" value="Translation_initiation_fac_3_N"/>
</dbReference>
<dbReference type="EMBL" id="QPJT01000016">
    <property type="protein sequence ID" value="RCX13785.1"/>
    <property type="molecule type" value="Genomic_DNA"/>
</dbReference>
<evidence type="ECO:0000259" key="8">
    <source>
        <dbReference type="Pfam" id="PF05198"/>
    </source>
</evidence>
<dbReference type="PROSITE" id="PS00938">
    <property type="entry name" value="IF3"/>
    <property type="match status" value="1"/>
</dbReference>
<dbReference type="FunFam" id="3.30.110.10:FF:000001">
    <property type="entry name" value="Translation initiation factor IF-3"/>
    <property type="match status" value="1"/>
</dbReference>
<dbReference type="InterPro" id="IPR036787">
    <property type="entry name" value="T_IF-3_N_sf"/>
</dbReference>
<dbReference type="GO" id="GO:0032790">
    <property type="term" value="P:ribosome disassembly"/>
    <property type="evidence" value="ECO:0007669"/>
    <property type="project" value="TreeGrafter"/>
</dbReference>
<dbReference type="FunFam" id="3.10.20.80:FF:000001">
    <property type="entry name" value="Translation initiation factor IF-3"/>
    <property type="match status" value="1"/>
</dbReference>
<evidence type="ECO:0000256" key="1">
    <source>
        <dbReference type="ARBA" id="ARBA00005439"/>
    </source>
</evidence>
<comment type="subunit">
    <text evidence="4 6">Monomer.</text>
</comment>
<dbReference type="Proteomes" id="UP000253034">
    <property type="component" value="Unassembled WGS sequence"/>
</dbReference>
<keyword evidence="10" id="KW-1185">Reference proteome</keyword>
<dbReference type="SUPFAM" id="SSF54364">
    <property type="entry name" value="Translation initiation factor IF3, N-terminal domain"/>
    <property type="match status" value="1"/>
</dbReference>
<comment type="function">
    <text evidence="4 6">IF-3 binds to the 30S ribosomal subunit and shifts the equilibrium between 70S ribosomes and their 50S and 30S subunits in favor of the free subunits, thus enhancing the availability of 30S subunits on which protein synthesis initiation begins.</text>
</comment>
<accession>A0A369AXG8</accession>
<dbReference type="Pfam" id="PF05198">
    <property type="entry name" value="IF3_N"/>
    <property type="match status" value="1"/>
</dbReference>
<evidence type="ECO:0000313" key="10">
    <source>
        <dbReference type="Proteomes" id="UP000253034"/>
    </source>
</evidence>
<feature type="domain" description="Translation initiation factor 3 C-terminal" evidence="7">
    <location>
        <begin position="78"/>
        <end position="163"/>
    </location>
</feature>
<dbReference type="Gene3D" id="3.10.20.80">
    <property type="entry name" value="Translation initiation factor 3 (IF-3), N-terminal domain"/>
    <property type="match status" value="1"/>
</dbReference>
<evidence type="ECO:0000256" key="3">
    <source>
        <dbReference type="ARBA" id="ARBA00022917"/>
    </source>
</evidence>
<dbReference type="Gene3D" id="3.30.110.10">
    <property type="entry name" value="Translation initiation factor 3 (IF-3), C-terminal domain"/>
    <property type="match status" value="1"/>
</dbReference>